<protein>
    <submittedName>
        <fullName evidence="2">Mobile element protein</fullName>
    </submittedName>
</protein>
<keyword evidence="3" id="KW-1185">Reference proteome</keyword>
<dbReference type="Pfam" id="PF13737">
    <property type="entry name" value="DDE_Tnp_1_5"/>
    <property type="match status" value="1"/>
</dbReference>
<organism evidence="2 3">
    <name type="scientific">Candidatus Enterovibrio escicola</name>
    <dbReference type="NCBI Taxonomy" id="1927127"/>
    <lineage>
        <taxon>Bacteria</taxon>
        <taxon>Pseudomonadati</taxon>
        <taxon>Pseudomonadota</taxon>
        <taxon>Gammaproteobacteria</taxon>
        <taxon>Vibrionales</taxon>
        <taxon>Vibrionaceae</taxon>
        <taxon>Enterovibrio</taxon>
    </lineage>
</organism>
<evidence type="ECO:0000313" key="3">
    <source>
        <dbReference type="Proteomes" id="UP000219020"/>
    </source>
</evidence>
<gene>
    <name evidence="2" type="ORF">BTN49_3243</name>
</gene>
<reference evidence="3" key="1">
    <citation type="submission" date="2017-04" db="EMBL/GenBank/DDBJ databases">
        <title>Genome evolution of the luminous symbionts of deep sea anglerfish.</title>
        <authorList>
            <person name="Hendry T.A."/>
        </authorList>
    </citation>
    <scope>NUCLEOTIDE SEQUENCE [LARGE SCALE GENOMIC DNA]</scope>
    <source>
        <plasmid evidence="3">pmj4</plasmid>
    </source>
</reference>
<comment type="caution">
    <text evidence="2">The sequence shown here is derived from an EMBL/GenBank/DDBJ whole genome shotgun (WGS) entry which is preliminary data.</text>
</comment>
<sequence>MEITPTSIETALLVRGIFKLPIFRLEGFLNLVFTLMNVPLKSPTDTFISKRSKNVRVRYRRFGVSVLYA</sequence>
<proteinExistence type="predicted"/>
<accession>A0A2A5SZ36</accession>
<feature type="domain" description="Transposase DDE" evidence="1">
    <location>
        <begin position="5"/>
        <end position="58"/>
    </location>
</feature>
<keyword evidence="2" id="KW-0614">Plasmid</keyword>
<dbReference type="InterPro" id="IPR025668">
    <property type="entry name" value="Tnp_DDE_dom"/>
</dbReference>
<evidence type="ECO:0000313" key="2">
    <source>
        <dbReference type="EMBL" id="PCS21189.1"/>
    </source>
</evidence>
<name>A0A2A5SZ36_9GAMM</name>
<dbReference type="AlphaFoldDB" id="A0A2A5SZ36"/>
<dbReference type="Proteomes" id="UP000219020">
    <property type="component" value="Plasmid pMJ4"/>
</dbReference>
<dbReference type="EMBL" id="NBYY01000038">
    <property type="protein sequence ID" value="PCS21189.1"/>
    <property type="molecule type" value="Genomic_DNA"/>
</dbReference>
<geneLocation type="plasmid" evidence="3">
    <name>pmj4</name>
</geneLocation>
<evidence type="ECO:0000259" key="1">
    <source>
        <dbReference type="Pfam" id="PF13737"/>
    </source>
</evidence>